<gene>
    <name evidence="14" type="ORF">H4K34_08595</name>
</gene>
<comment type="similarity">
    <text evidence="10 11">Belongs to the TonB-dependent receptor family.</text>
</comment>
<dbReference type="InterPro" id="IPR012910">
    <property type="entry name" value="Plug_dom"/>
</dbReference>
<evidence type="ECO:0000256" key="2">
    <source>
        <dbReference type="ARBA" id="ARBA00022448"/>
    </source>
</evidence>
<keyword evidence="4 10" id="KW-0812">Transmembrane</keyword>
<dbReference type="Pfam" id="PF07715">
    <property type="entry name" value="Plug"/>
    <property type="match status" value="1"/>
</dbReference>
<evidence type="ECO:0000256" key="9">
    <source>
        <dbReference type="ARBA" id="ARBA00023237"/>
    </source>
</evidence>
<dbReference type="GO" id="GO:0009279">
    <property type="term" value="C:cell outer membrane"/>
    <property type="evidence" value="ECO:0007669"/>
    <property type="project" value="UniProtKB-SubCell"/>
</dbReference>
<dbReference type="InterPro" id="IPR008969">
    <property type="entry name" value="CarboxyPept-like_regulatory"/>
</dbReference>
<evidence type="ECO:0000259" key="12">
    <source>
        <dbReference type="Pfam" id="PF00593"/>
    </source>
</evidence>
<dbReference type="Pfam" id="PF00593">
    <property type="entry name" value="TonB_dep_Rec_b-barrel"/>
    <property type="match status" value="1"/>
</dbReference>
<evidence type="ECO:0000256" key="10">
    <source>
        <dbReference type="PROSITE-ProRule" id="PRU01360"/>
    </source>
</evidence>
<keyword evidence="6 11" id="KW-0798">TonB box</keyword>
<dbReference type="InterPro" id="IPR000531">
    <property type="entry name" value="Beta-barrel_TonB"/>
</dbReference>
<evidence type="ECO:0000313" key="15">
    <source>
        <dbReference type="Proteomes" id="UP000516305"/>
    </source>
</evidence>
<dbReference type="SUPFAM" id="SSF56935">
    <property type="entry name" value="Porins"/>
    <property type="match status" value="1"/>
</dbReference>
<evidence type="ECO:0000256" key="5">
    <source>
        <dbReference type="ARBA" id="ARBA00022729"/>
    </source>
</evidence>
<keyword evidence="7 10" id="KW-0472">Membrane</keyword>
<keyword evidence="5" id="KW-0732">Signal</keyword>
<dbReference type="PROSITE" id="PS01156">
    <property type="entry name" value="TONB_DEPENDENT_REC_2"/>
    <property type="match status" value="1"/>
</dbReference>
<feature type="domain" description="TonB-dependent receptor-like beta-barrel" evidence="12">
    <location>
        <begin position="281"/>
        <end position="746"/>
    </location>
</feature>
<keyword evidence="8 14" id="KW-0675">Receptor</keyword>
<dbReference type="InterPro" id="IPR039426">
    <property type="entry name" value="TonB-dep_rcpt-like"/>
</dbReference>
<accession>A0A7H0VJJ1</accession>
<sequence>MVTISSAYLNRALGLVFFLLWGWNSYAQEATLEVQLKDLYKGEALAGVRLTIHETEQSSFSDSSGFIRMSLLPGHYHLHFEKEGYLAEERDLHFPEEKSLILAMIPSRIELDELLIEDGMLNQSRKKYSQEMLILHPKEEEQASQIDLASILERMPGINALNTGQGISKPVIRGFMGNRVAVIDQGIKQEGQQWGLDHGLEIDPFQVQGMELIKGPAALQYGSDALAGALRLLAEDLPERTWSGGLQSVYHSNNQAWGNSVHAAYRKDKFSTSLRLSRKRYSDFRVPAESFTYNGYILPITDHTLKNTAGEQQSAQWNINWNSNQYRARYSFSVYDQKQGMYPGATGIPRAFDVGNIGETRNIDLPRQEIQHYKAYTLQNIKIQDHWLEIEAGYQFNDRAEKSLPHAHGFAELDSNDYLALGLKLHSLQANARYRFHWLEQDFVAGIAQQYQRNHQSGFEFLIPEYGAYQSGLYVLSKGKFQSNLFWDGGLRWEYRQHQSPQGITRWWNNIDSLVLRSPAIDRQFSNLAAAFGLSYILRESWQLKLHLARSFRAPNIAELSSNGVHHGTFRHEVGDAQLNPEIAWQVDGLVEYQNEEWLIRLSPYFYYFENMLFLRPTARFSNLPEAGQVYEYQQAPALQGGAELYWDWHPWKQLHWSNASELLVNRNLNTQLPLPFSPPWSNLSTLKWEANSWYLSADWRYTFAQNRTDRNEKASPAYHLFGLQAAYKLKWADQQLQVHIAVHNLFDTFYLRHLSRYRILNLPEQGRNIVAGISYSF</sequence>
<dbReference type="EMBL" id="CP060139">
    <property type="protein sequence ID" value="QNR25889.1"/>
    <property type="molecule type" value="Genomic_DNA"/>
</dbReference>
<dbReference type="GO" id="GO:0015344">
    <property type="term" value="F:siderophore uptake transmembrane transporter activity"/>
    <property type="evidence" value="ECO:0007669"/>
    <property type="project" value="TreeGrafter"/>
</dbReference>
<evidence type="ECO:0000256" key="11">
    <source>
        <dbReference type="RuleBase" id="RU003357"/>
    </source>
</evidence>
<dbReference type="PANTHER" id="PTHR30069">
    <property type="entry name" value="TONB-DEPENDENT OUTER MEMBRANE RECEPTOR"/>
    <property type="match status" value="1"/>
</dbReference>
<dbReference type="Gene3D" id="2.170.130.10">
    <property type="entry name" value="TonB-dependent receptor, plug domain"/>
    <property type="match status" value="1"/>
</dbReference>
<dbReference type="InterPro" id="IPR010917">
    <property type="entry name" value="TonB_rcpt_CS"/>
</dbReference>
<organism evidence="14 15">
    <name type="scientific">Croceimicrobium hydrocarbonivorans</name>
    <dbReference type="NCBI Taxonomy" id="2761580"/>
    <lineage>
        <taxon>Bacteria</taxon>
        <taxon>Pseudomonadati</taxon>
        <taxon>Bacteroidota</taxon>
        <taxon>Flavobacteriia</taxon>
        <taxon>Flavobacteriales</taxon>
        <taxon>Owenweeksiaceae</taxon>
        <taxon>Croceimicrobium</taxon>
    </lineage>
</organism>
<dbReference type="PROSITE" id="PS52016">
    <property type="entry name" value="TONB_DEPENDENT_REC_3"/>
    <property type="match status" value="1"/>
</dbReference>
<feature type="domain" description="TonB-dependent receptor plug" evidence="13">
    <location>
        <begin position="137"/>
        <end position="229"/>
    </location>
</feature>
<evidence type="ECO:0000256" key="6">
    <source>
        <dbReference type="ARBA" id="ARBA00023077"/>
    </source>
</evidence>
<proteinExistence type="inferred from homology"/>
<evidence type="ECO:0000259" key="13">
    <source>
        <dbReference type="Pfam" id="PF07715"/>
    </source>
</evidence>
<dbReference type="Gene3D" id="2.60.40.1120">
    <property type="entry name" value="Carboxypeptidase-like, regulatory domain"/>
    <property type="match status" value="1"/>
</dbReference>
<name>A0A7H0VJJ1_9FLAO</name>
<dbReference type="SUPFAM" id="SSF49464">
    <property type="entry name" value="Carboxypeptidase regulatory domain-like"/>
    <property type="match status" value="1"/>
</dbReference>
<evidence type="ECO:0000256" key="4">
    <source>
        <dbReference type="ARBA" id="ARBA00022692"/>
    </source>
</evidence>
<dbReference type="InterPro" id="IPR037066">
    <property type="entry name" value="Plug_dom_sf"/>
</dbReference>
<evidence type="ECO:0000256" key="7">
    <source>
        <dbReference type="ARBA" id="ARBA00023136"/>
    </source>
</evidence>
<dbReference type="AlphaFoldDB" id="A0A7H0VJJ1"/>
<dbReference type="InterPro" id="IPR036942">
    <property type="entry name" value="Beta-barrel_TonB_sf"/>
</dbReference>
<reference evidence="14 15" key="1">
    <citation type="submission" date="2020-08" db="EMBL/GenBank/DDBJ databases">
        <title>Croceimicrobium hydrocarbonivorans gen. nov., sp. nov., a novel marine bacterium isolated from a bacterial consortium that degrades polyethylene terephthalate.</title>
        <authorList>
            <person name="Liu R."/>
        </authorList>
    </citation>
    <scope>NUCLEOTIDE SEQUENCE [LARGE SCALE GENOMIC DNA]</scope>
    <source>
        <strain evidence="14 15">A20-9</strain>
    </source>
</reference>
<dbReference type="GO" id="GO:0044718">
    <property type="term" value="P:siderophore transmembrane transport"/>
    <property type="evidence" value="ECO:0007669"/>
    <property type="project" value="TreeGrafter"/>
</dbReference>
<dbReference type="PANTHER" id="PTHR30069:SF29">
    <property type="entry name" value="HEMOGLOBIN AND HEMOGLOBIN-HAPTOGLOBIN-BINDING PROTEIN 1-RELATED"/>
    <property type="match status" value="1"/>
</dbReference>
<keyword evidence="2 10" id="KW-0813">Transport</keyword>
<keyword evidence="3 10" id="KW-1134">Transmembrane beta strand</keyword>
<dbReference type="RefSeq" id="WP_210760415.1">
    <property type="nucleotide sequence ID" value="NZ_CP060139.1"/>
</dbReference>
<comment type="subcellular location">
    <subcellularLocation>
        <location evidence="1 10">Cell outer membrane</location>
        <topology evidence="1 10">Multi-pass membrane protein</topology>
    </subcellularLocation>
</comment>
<protein>
    <submittedName>
        <fullName evidence="14">TonB-dependent receptor</fullName>
    </submittedName>
</protein>
<keyword evidence="15" id="KW-1185">Reference proteome</keyword>
<dbReference type="Gene3D" id="2.40.170.20">
    <property type="entry name" value="TonB-dependent receptor, beta-barrel domain"/>
    <property type="match status" value="1"/>
</dbReference>
<keyword evidence="9 10" id="KW-0998">Cell outer membrane</keyword>
<dbReference type="Proteomes" id="UP000516305">
    <property type="component" value="Chromosome"/>
</dbReference>
<evidence type="ECO:0000256" key="3">
    <source>
        <dbReference type="ARBA" id="ARBA00022452"/>
    </source>
</evidence>
<evidence type="ECO:0000313" key="14">
    <source>
        <dbReference type="EMBL" id="QNR25889.1"/>
    </source>
</evidence>
<evidence type="ECO:0000256" key="8">
    <source>
        <dbReference type="ARBA" id="ARBA00023170"/>
    </source>
</evidence>
<dbReference type="KEGG" id="chyd:H4K34_08595"/>
<evidence type="ECO:0000256" key="1">
    <source>
        <dbReference type="ARBA" id="ARBA00004571"/>
    </source>
</evidence>